<protein>
    <submittedName>
        <fullName evidence="1">Uncharacterized protein</fullName>
    </submittedName>
</protein>
<evidence type="ECO:0000313" key="1">
    <source>
        <dbReference type="EMBL" id="VAV93042.1"/>
    </source>
</evidence>
<organism evidence="1">
    <name type="scientific">hydrothermal vent metagenome</name>
    <dbReference type="NCBI Taxonomy" id="652676"/>
    <lineage>
        <taxon>unclassified sequences</taxon>
        <taxon>metagenomes</taxon>
        <taxon>ecological metagenomes</taxon>
    </lineage>
</organism>
<gene>
    <name evidence="1" type="ORF">MNBD_ALPHA06-796</name>
</gene>
<accession>A0A3B0RMW8</accession>
<dbReference type="AlphaFoldDB" id="A0A3B0RMW8"/>
<dbReference type="EMBL" id="UOEE01000156">
    <property type="protein sequence ID" value="VAV93042.1"/>
    <property type="molecule type" value="Genomic_DNA"/>
</dbReference>
<proteinExistence type="predicted"/>
<reference evidence="1" key="1">
    <citation type="submission" date="2018-06" db="EMBL/GenBank/DDBJ databases">
        <authorList>
            <person name="Zhirakovskaya E."/>
        </authorList>
    </citation>
    <scope>NUCLEOTIDE SEQUENCE</scope>
</reference>
<name>A0A3B0RMW8_9ZZZZ</name>
<sequence>MKKFILPALLAAFALLGYYVFNQYYKLTPRMAEEGNKTFSIAEFLKEPVCYLEVLKSDVPTENGYLEDVTFIELTYVDTDNVTGPYYYLPAEKDRKTGTISSYAVETVYPDRESYLIKAFYEYDAEGERHIEEQFFMLINGEIRIATGEMKLDDDGTTYIYAEPESIKWTDAYLRSDCKTARSHDSLMGDF</sequence>